<gene>
    <name evidence="3" type="ORF">K489DRAFT_413493</name>
</gene>
<evidence type="ECO:0000256" key="1">
    <source>
        <dbReference type="SAM" id="MobiDB-lite"/>
    </source>
</evidence>
<feature type="compositionally biased region" description="Basic and acidic residues" evidence="1">
    <location>
        <begin position="457"/>
        <end position="466"/>
    </location>
</feature>
<reference evidence="3" key="3">
    <citation type="submission" date="2025-08" db="UniProtKB">
        <authorList>
            <consortium name="RefSeq"/>
        </authorList>
    </citation>
    <scope>IDENTIFICATION</scope>
    <source>
        <strain evidence="3">CBS 342.82</strain>
    </source>
</reference>
<dbReference type="GeneID" id="54365845"/>
<reference evidence="3" key="1">
    <citation type="submission" date="2020-01" db="EMBL/GenBank/DDBJ databases">
        <authorList>
            <consortium name="DOE Joint Genome Institute"/>
            <person name="Haridas S."/>
            <person name="Albert R."/>
            <person name="Binder M."/>
            <person name="Bloem J."/>
            <person name="Labutti K."/>
            <person name="Salamov A."/>
            <person name="Andreopoulos B."/>
            <person name="Baker S.E."/>
            <person name="Barry K."/>
            <person name="Bills G."/>
            <person name="Bluhm B.H."/>
            <person name="Cannon C."/>
            <person name="Castanera R."/>
            <person name="Culley D.E."/>
            <person name="Daum C."/>
            <person name="Ezra D."/>
            <person name="Gonzalez J.B."/>
            <person name="Henrissat B."/>
            <person name="Kuo A."/>
            <person name="Liang C."/>
            <person name="Lipzen A."/>
            <person name="Lutzoni F."/>
            <person name="Magnuson J."/>
            <person name="Mondo S."/>
            <person name="Nolan M."/>
            <person name="Ohm R."/>
            <person name="Pangilinan J."/>
            <person name="Park H.-J."/>
            <person name="Ramirez L."/>
            <person name="Alfaro M."/>
            <person name="Sun H."/>
            <person name="Tritt A."/>
            <person name="Yoshinaga Y."/>
            <person name="Zwiers L.-H."/>
            <person name="Turgeon B.G."/>
            <person name="Goodwin S.B."/>
            <person name="Spatafora J.W."/>
            <person name="Crous P.W."/>
            <person name="Grigoriev I.V."/>
        </authorList>
    </citation>
    <scope>NUCLEOTIDE SEQUENCE</scope>
    <source>
        <strain evidence="3">CBS 342.82</strain>
    </source>
</reference>
<reference evidence="3" key="2">
    <citation type="submission" date="2020-04" db="EMBL/GenBank/DDBJ databases">
        <authorList>
            <consortium name="NCBI Genome Project"/>
        </authorList>
    </citation>
    <scope>NUCLEOTIDE SEQUENCE</scope>
    <source>
        <strain evidence="3">CBS 342.82</strain>
    </source>
</reference>
<dbReference type="RefSeq" id="XP_033455705.1">
    <property type="nucleotide sequence ID" value="XM_033608046.1"/>
</dbReference>
<feature type="compositionally biased region" description="Polar residues" evidence="1">
    <location>
        <begin position="562"/>
        <end position="584"/>
    </location>
</feature>
<name>A0A6J3LTR6_9PEZI</name>
<feature type="region of interest" description="Disordered" evidence="1">
    <location>
        <begin position="122"/>
        <end position="153"/>
    </location>
</feature>
<feature type="compositionally biased region" description="Polar residues" evidence="1">
    <location>
        <begin position="491"/>
        <end position="507"/>
    </location>
</feature>
<accession>A0A6J3LTR6</accession>
<protein>
    <submittedName>
        <fullName evidence="3">Uncharacterized protein</fullName>
    </submittedName>
</protein>
<feature type="compositionally biased region" description="Polar residues" evidence="1">
    <location>
        <begin position="518"/>
        <end position="527"/>
    </location>
</feature>
<feature type="compositionally biased region" description="Low complexity" evidence="1">
    <location>
        <begin position="618"/>
        <end position="627"/>
    </location>
</feature>
<proteinExistence type="predicted"/>
<feature type="region of interest" description="Disordered" evidence="1">
    <location>
        <begin position="362"/>
        <end position="468"/>
    </location>
</feature>
<evidence type="ECO:0000313" key="2">
    <source>
        <dbReference type="Proteomes" id="UP000504637"/>
    </source>
</evidence>
<dbReference type="OrthoDB" id="3556832at2759"/>
<keyword evidence="2" id="KW-1185">Reference proteome</keyword>
<sequence>MPVYHSVGIKATLSTTSLQQSLEKQFITTAVATHNGKNASPSGRLAMWRDLQERPIDINCHRNGVMHFIGPDGDMPFFMVEAAEDLHATDLASRPATAPFDAKQSRRSLVIDLATPKDTLRRSRTFNDSSKDFGVSGGANSTRENVLEKTPAVGPRLRETSINALTQSSNSEQKESIASKESALLLRVDIQEKGSSPKWPRALDNHMLPHLKVEVFLHGELADVVFLNKSRNAVQLHEDMLVFYGTRAARQLEKPWIYRGNHSIKGADMTAAQRWSTYQKALSTEARLRGTNIHGSPPPSAEFLQALSMLDLPNHLQRHANLSVIDVVITTGIGFKYGMDGGFVAQPLRMLDRRYAVRTDPSLRKGTRTATDDLSSVEDAANDHDLGASQIFSSRRDVPAKTADNKSNSHLAPRTKKQSNTGQQRRGSAPAGVWPENSQKTSIENEPMARLRPLRNNNEESKDVNQKEVLTPLIEEKLKSRSVAKAPRLTSEATGASTPTKQAQDNIKSMARDPPFISQGTAQPSTTRTRRDSAISKSATPRLGVVPLPTPVTPSPFDPSSNSQLSTVRPDTTKSAQEVNSVSTGEKKMMTPLGPTRRPYKRRTKPQDAPDEEFQPPSNRSTSVASSNRRRSSGVRSISCLSDHHAGNDNNETYPGCSVGYSSPGRLREAGRARPGEFEETQLVVGIRFIVL</sequence>
<feature type="compositionally biased region" description="Pro residues" evidence="1">
    <location>
        <begin position="548"/>
        <end position="557"/>
    </location>
</feature>
<feature type="region of interest" description="Disordered" evidence="1">
    <location>
        <begin position="481"/>
        <end position="657"/>
    </location>
</feature>
<evidence type="ECO:0000313" key="3">
    <source>
        <dbReference type="RefSeq" id="XP_033455705.1"/>
    </source>
</evidence>
<organism evidence="3">
    <name type="scientific">Dissoconium aciculare CBS 342.82</name>
    <dbReference type="NCBI Taxonomy" id="1314786"/>
    <lineage>
        <taxon>Eukaryota</taxon>
        <taxon>Fungi</taxon>
        <taxon>Dikarya</taxon>
        <taxon>Ascomycota</taxon>
        <taxon>Pezizomycotina</taxon>
        <taxon>Dothideomycetes</taxon>
        <taxon>Dothideomycetidae</taxon>
        <taxon>Mycosphaerellales</taxon>
        <taxon>Dissoconiaceae</taxon>
        <taxon>Dissoconium</taxon>
    </lineage>
</organism>
<dbReference type="Proteomes" id="UP000504637">
    <property type="component" value="Unplaced"/>
</dbReference>
<dbReference type="AlphaFoldDB" id="A0A6J3LTR6"/>